<dbReference type="Gene3D" id="3.90.190.20">
    <property type="entry name" value="Mur ligase, C-terminal domain"/>
    <property type="match status" value="1"/>
</dbReference>
<evidence type="ECO:0000313" key="1">
    <source>
        <dbReference type="EMBL" id="KJV77303.1"/>
    </source>
</evidence>
<dbReference type="PATRIC" id="fig|1359175.3.peg.2435"/>
<evidence type="ECO:0000313" key="2">
    <source>
        <dbReference type="Proteomes" id="UP000033671"/>
    </source>
</evidence>
<dbReference type="EC" id="6.3.2.9" evidence="1"/>
<dbReference type="InterPro" id="IPR036615">
    <property type="entry name" value="Mur_ligase_C_dom_sf"/>
</dbReference>
<dbReference type="RefSeq" id="WP_245406511.1">
    <property type="nucleotide sequence ID" value="NZ_LAOA01000006.1"/>
</dbReference>
<proteinExistence type="predicted"/>
<organism evidence="1 2">
    <name type="scientific">Orientia tsutsugamushi str. TA716</name>
    <dbReference type="NCBI Taxonomy" id="1359175"/>
    <lineage>
        <taxon>Bacteria</taxon>
        <taxon>Pseudomonadati</taxon>
        <taxon>Pseudomonadota</taxon>
        <taxon>Alphaproteobacteria</taxon>
        <taxon>Rickettsiales</taxon>
        <taxon>Rickettsiaceae</taxon>
        <taxon>Rickettsieae</taxon>
        <taxon>Orientia</taxon>
    </lineage>
</organism>
<gene>
    <name evidence="1" type="ORF">OTSTA716_0290</name>
</gene>
<name>A0A0F3PAH8_ORITS</name>
<dbReference type="SUPFAM" id="SSF53244">
    <property type="entry name" value="MurD-like peptide ligases, peptide-binding domain"/>
    <property type="match status" value="1"/>
</dbReference>
<accession>A0A0F3PAH8</accession>
<dbReference type="GO" id="GO:0008764">
    <property type="term" value="F:UDP-N-acetylmuramoylalanine-D-glutamate ligase activity"/>
    <property type="evidence" value="ECO:0007669"/>
    <property type="project" value="UniProtKB-EC"/>
</dbReference>
<dbReference type="AlphaFoldDB" id="A0A0F3PAH8"/>
<dbReference type="Proteomes" id="UP000033671">
    <property type="component" value="Unassembled WGS sequence"/>
</dbReference>
<comment type="caution">
    <text evidence="1">The sequence shown here is derived from an EMBL/GenBank/DDBJ whole genome shotgun (WGS) entry which is preliminary data.</text>
</comment>
<sequence>MEEAFNQAIIDAESDQSGLDKNILFAPACASFDQFKNFEDRGNQFIKISQKFITE</sequence>
<dbReference type="EMBL" id="LAOA01000006">
    <property type="protein sequence ID" value="KJV77303.1"/>
    <property type="molecule type" value="Genomic_DNA"/>
</dbReference>
<keyword evidence="1" id="KW-0436">Ligase</keyword>
<protein>
    <submittedName>
        <fullName evidence="1">UDP-N-acetylmuramoylalanine--D-glutamate ligase domain protein</fullName>
        <ecNumber evidence="1">6.3.2.9</ecNumber>
    </submittedName>
</protein>
<reference evidence="1 2" key="1">
    <citation type="submission" date="2015-01" db="EMBL/GenBank/DDBJ databases">
        <title>Genome Sequencing of Rickettsiales.</title>
        <authorList>
            <person name="Daugherty S.C."/>
            <person name="Su Q."/>
            <person name="Abolude K."/>
            <person name="Beier-Sexton M."/>
            <person name="Carlyon J.A."/>
            <person name="Carter R."/>
            <person name="Day N.P."/>
            <person name="Dumler S.J."/>
            <person name="Dyachenko V."/>
            <person name="Godinez A."/>
            <person name="Kurtti T.J."/>
            <person name="Lichay M."/>
            <person name="Mullins K.E."/>
            <person name="Ott S."/>
            <person name="Pappas-Brown V."/>
            <person name="Paris D.H."/>
            <person name="Patel P."/>
            <person name="Richards A.L."/>
            <person name="Sadzewicz L."/>
            <person name="Sears K."/>
            <person name="Seidman D."/>
            <person name="Sengamalay N."/>
            <person name="Stenos J."/>
            <person name="Tallon L.J."/>
            <person name="Vincent G."/>
            <person name="Fraser C.M."/>
            <person name="Munderloh U."/>
            <person name="Dunning-Hotopp J.C."/>
        </authorList>
    </citation>
    <scope>NUCLEOTIDE SEQUENCE [LARGE SCALE GENOMIC DNA]</scope>
    <source>
        <strain evidence="1 2">TA716</strain>
    </source>
</reference>